<proteinExistence type="predicted"/>
<organism evidence="1">
    <name type="scientific">viral metagenome</name>
    <dbReference type="NCBI Taxonomy" id="1070528"/>
    <lineage>
        <taxon>unclassified sequences</taxon>
        <taxon>metagenomes</taxon>
        <taxon>organismal metagenomes</taxon>
    </lineage>
</organism>
<protein>
    <submittedName>
        <fullName evidence="1">Uncharacterized protein</fullName>
    </submittedName>
</protein>
<dbReference type="EMBL" id="MN740848">
    <property type="protein sequence ID" value="QHU15041.1"/>
    <property type="molecule type" value="Genomic_DNA"/>
</dbReference>
<name>A0A6C0KCY4_9ZZZZ</name>
<evidence type="ECO:0000313" key="1">
    <source>
        <dbReference type="EMBL" id="QHU15041.1"/>
    </source>
</evidence>
<sequence>MAVVFKKGDVSIKKIKEGTYKIDYEEGDYKHYWEFVKELIGEKNGNFEAKSVVSLKELLNEKQKTLSYHHLSHFFKQVGNQYVNLEKDGYGKVFVKLDDIIVIHINENKRDSKFLCLGLEDTYKIEKTDIKINFPYKKSRNSTFFSPELKNGKTFPLKIKKTSCIFSLAALISSCVKPGYELENKIEHLTSLNETKLYYGLLRCLEEDPYNRYYLWI</sequence>
<reference evidence="1" key="1">
    <citation type="journal article" date="2020" name="Nature">
        <title>Giant virus diversity and host interactions through global metagenomics.</title>
        <authorList>
            <person name="Schulz F."/>
            <person name="Roux S."/>
            <person name="Paez-Espino D."/>
            <person name="Jungbluth S."/>
            <person name="Walsh D.A."/>
            <person name="Denef V.J."/>
            <person name="McMahon K.D."/>
            <person name="Konstantinidis K.T."/>
            <person name="Eloe-Fadrosh E.A."/>
            <person name="Kyrpides N.C."/>
            <person name="Woyke T."/>
        </authorList>
    </citation>
    <scope>NUCLEOTIDE SEQUENCE</scope>
    <source>
        <strain evidence="1">GVMAG-S-1102244-55</strain>
    </source>
</reference>
<dbReference type="AlphaFoldDB" id="A0A6C0KCY4"/>
<accession>A0A6C0KCY4</accession>